<keyword evidence="3" id="KW-1185">Reference proteome</keyword>
<feature type="coiled-coil region" evidence="1">
    <location>
        <begin position="48"/>
        <end position="103"/>
    </location>
</feature>
<reference evidence="3" key="1">
    <citation type="submission" date="2017-04" db="EMBL/GenBank/DDBJ databases">
        <title>Plasmodium gonderi genome.</title>
        <authorList>
            <person name="Arisue N."/>
            <person name="Honma H."/>
            <person name="Kawai S."/>
            <person name="Tougan T."/>
            <person name="Tanabe K."/>
            <person name="Horii T."/>
        </authorList>
    </citation>
    <scope>NUCLEOTIDE SEQUENCE [LARGE SCALE GENOMIC DNA]</scope>
    <source>
        <strain evidence="3">ATCC 30045</strain>
    </source>
</reference>
<keyword evidence="1" id="KW-0175">Coiled coil</keyword>
<name>A0A1Y1JL67_PLAGO</name>
<dbReference type="OMA" id="NYKHKMA"/>
<gene>
    <name evidence="2" type="ORF">PGO_114110</name>
</gene>
<protein>
    <submittedName>
        <fullName evidence="2">Uncharacterized protein</fullName>
    </submittedName>
</protein>
<evidence type="ECO:0000256" key="1">
    <source>
        <dbReference type="SAM" id="Coils"/>
    </source>
</evidence>
<dbReference type="EMBL" id="BDQF01000012">
    <property type="protein sequence ID" value="GAW81957.1"/>
    <property type="molecule type" value="Genomic_DNA"/>
</dbReference>
<proteinExistence type="predicted"/>
<dbReference type="OrthoDB" id="390662at2759"/>
<dbReference type="GeneID" id="39748689"/>
<sequence>MNFEKKEKFYKNVIIQREEEENARFKKVVHFQKNIVDIKNEFAKRNEYYKLKEEIKNYKLKIGQLQNENNLLKNKVQLYQAEMKNFRDEIEMKNERINHLLAENDITNKLYKDIYHITRLQK</sequence>
<accession>A0A1Y1JL67</accession>
<organism evidence="2 3">
    <name type="scientific">Plasmodium gonderi</name>
    <dbReference type="NCBI Taxonomy" id="77519"/>
    <lineage>
        <taxon>Eukaryota</taxon>
        <taxon>Sar</taxon>
        <taxon>Alveolata</taxon>
        <taxon>Apicomplexa</taxon>
        <taxon>Aconoidasida</taxon>
        <taxon>Haemosporida</taxon>
        <taxon>Plasmodiidae</taxon>
        <taxon>Plasmodium</taxon>
        <taxon>Plasmodium (Plasmodium)</taxon>
    </lineage>
</organism>
<dbReference type="AlphaFoldDB" id="A0A1Y1JL67"/>
<dbReference type="Proteomes" id="UP000195521">
    <property type="component" value="Unassembled WGS sequence"/>
</dbReference>
<evidence type="ECO:0000313" key="3">
    <source>
        <dbReference type="Proteomes" id="UP000195521"/>
    </source>
</evidence>
<comment type="caution">
    <text evidence="2">The sequence shown here is derived from an EMBL/GenBank/DDBJ whole genome shotgun (WGS) entry which is preliminary data.</text>
</comment>
<evidence type="ECO:0000313" key="2">
    <source>
        <dbReference type="EMBL" id="GAW81957.1"/>
    </source>
</evidence>
<dbReference type="RefSeq" id="XP_028544546.1">
    <property type="nucleotide sequence ID" value="XM_028688745.1"/>
</dbReference>